<dbReference type="OrthoDB" id="102559at2759"/>
<reference evidence="2" key="1">
    <citation type="submission" date="2011-04" db="EMBL/GenBank/DDBJ databases">
        <title>Evolution of plant cell wall degrading machinery underlies the functional diversity of forest fungi.</title>
        <authorList>
            <consortium name="US DOE Joint Genome Institute (JGI-PGF)"/>
            <person name="Eastwood D.C."/>
            <person name="Floudas D."/>
            <person name="Binder M."/>
            <person name="Majcherczyk A."/>
            <person name="Schneider P."/>
            <person name="Aerts A."/>
            <person name="Asiegbu F.O."/>
            <person name="Baker S.E."/>
            <person name="Barry K."/>
            <person name="Bendiksby M."/>
            <person name="Blumentritt M."/>
            <person name="Coutinho P.M."/>
            <person name="Cullen D."/>
            <person name="Cullen D."/>
            <person name="Gathman A."/>
            <person name="Goodell B."/>
            <person name="Henrissat B."/>
            <person name="Ihrmark K."/>
            <person name="Kauserud H."/>
            <person name="Kohler A."/>
            <person name="LaButti K."/>
            <person name="Lapidus A."/>
            <person name="Lavin J.L."/>
            <person name="Lee Y.-H."/>
            <person name="Lindquist E."/>
            <person name="Lilly W."/>
            <person name="Lucas S."/>
            <person name="Morin E."/>
            <person name="Murat C."/>
            <person name="Oguiza J.A."/>
            <person name="Park J."/>
            <person name="Pisabarro A.G."/>
            <person name="Riley R."/>
            <person name="Rosling A."/>
            <person name="Salamov A."/>
            <person name="Schmidt O."/>
            <person name="Schmutz J."/>
            <person name="Skrede I."/>
            <person name="Stenlid J."/>
            <person name="Wiebenga A."/>
            <person name="Xie X."/>
            <person name="Kues U."/>
            <person name="Hibbett D.S."/>
            <person name="Hoffmeister D."/>
            <person name="Hogberg N."/>
            <person name="Martin F."/>
            <person name="Grigoriev I.V."/>
            <person name="Watkinson S.C."/>
        </authorList>
    </citation>
    <scope>NUCLEOTIDE SEQUENCE</scope>
    <source>
        <strain evidence="2">S7.9</strain>
    </source>
</reference>
<dbReference type="SUPFAM" id="SSF52821">
    <property type="entry name" value="Rhodanese/Cell cycle control phosphatase"/>
    <property type="match status" value="1"/>
</dbReference>
<dbReference type="Proteomes" id="UP000008064">
    <property type="component" value="Unassembled WGS sequence"/>
</dbReference>
<feature type="domain" description="Rhodanese" evidence="1">
    <location>
        <begin position="20"/>
        <end position="118"/>
    </location>
</feature>
<dbReference type="InterPro" id="IPR001763">
    <property type="entry name" value="Rhodanese-like_dom"/>
</dbReference>
<dbReference type="EMBL" id="GL945435">
    <property type="protein sequence ID" value="EGO24043.1"/>
    <property type="molecule type" value="Genomic_DNA"/>
</dbReference>
<evidence type="ECO:0000313" key="2">
    <source>
        <dbReference type="EMBL" id="EGO24043.1"/>
    </source>
</evidence>
<dbReference type="RefSeq" id="XP_007319805.1">
    <property type="nucleotide sequence ID" value="XM_007319743.1"/>
</dbReference>
<dbReference type="SMART" id="SM00450">
    <property type="entry name" value="RHOD"/>
    <property type="match status" value="1"/>
</dbReference>
<gene>
    <name evidence="2" type="ORF">SERLADRAFT_392855</name>
</gene>
<name>F8NZS2_SERL9</name>
<dbReference type="Gene3D" id="3.40.250.10">
    <property type="entry name" value="Rhodanese-like domain"/>
    <property type="match status" value="1"/>
</dbReference>
<dbReference type="GO" id="GO:0005634">
    <property type="term" value="C:nucleus"/>
    <property type="evidence" value="ECO:0007669"/>
    <property type="project" value="TreeGrafter"/>
</dbReference>
<dbReference type="AlphaFoldDB" id="F8NZS2"/>
<evidence type="ECO:0000259" key="1">
    <source>
        <dbReference type="PROSITE" id="PS50206"/>
    </source>
</evidence>
<dbReference type="GO" id="GO:0005737">
    <property type="term" value="C:cytoplasm"/>
    <property type="evidence" value="ECO:0007669"/>
    <property type="project" value="TreeGrafter"/>
</dbReference>
<dbReference type="Pfam" id="PF00581">
    <property type="entry name" value="Rhodanese"/>
    <property type="match status" value="1"/>
</dbReference>
<accession>F8NZS2</accession>
<dbReference type="InterPro" id="IPR036873">
    <property type="entry name" value="Rhodanese-like_dom_sf"/>
</dbReference>
<organism>
    <name type="scientific">Serpula lacrymans var. lacrymans (strain S7.9)</name>
    <name type="common">Dry rot fungus</name>
    <dbReference type="NCBI Taxonomy" id="578457"/>
    <lineage>
        <taxon>Eukaryota</taxon>
        <taxon>Fungi</taxon>
        <taxon>Dikarya</taxon>
        <taxon>Basidiomycota</taxon>
        <taxon>Agaricomycotina</taxon>
        <taxon>Agaricomycetes</taxon>
        <taxon>Agaricomycetidae</taxon>
        <taxon>Boletales</taxon>
        <taxon>Coniophorineae</taxon>
        <taxon>Serpulaceae</taxon>
        <taxon>Serpula</taxon>
    </lineage>
</organism>
<proteinExistence type="predicted"/>
<dbReference type="GeneID" id="18811576"/>
<sequence>MVKYITGEDLAKIVKSDQVPHKDYLIVDVRDDDYVGGNIKGSHNLPSADFLRSVDELVRKTNDVPKVIFHCALSQARGPKAARIYEETRNMLQDQGKDIPHEVLILRGGFTEFQAQFRDDPKLVENWNAEVWTSEWS</sequence>
<dbReference type="HOGENOM" id="CLU_107716_1_1_1"/>
<dbReference type="PANTHER" id="PTHR10828">
    <property type="entry name" value="M-PHASE INDUCER PHOSPHATASE DUAL SPECIFICITY PHOSPHATASE CDC25"/>
    <property type="match status" value="1"/>
</dbReference>
<dbReference type="PROSITE" id="PS50206">
    <property type="entry name" value="RHODANESE_3"/>
    <property type="match status" value="1"/>
</dbReference>
<dbReference type="KEGG" id="sla:SERLADRAFT_392855"/>
<dbReference type="GO" id="GO:0004725">
    <property type="term" value="F:protein tyrosine phosphatase activity"/>
    <property type="evidence" value="ECO:0007669"/>
    <property type="project" value="TreeGrafter"/>
</dbReference>
<protein>
    <recommendedName>
        <fullName evidence="1">Rhodanese domain-containing protein</fullName>
    </recommendedName>
</protein>
<dbReference type="PANTHER" id="PTHR10828:SF38">
    <property type="entry name" value="ARSENICAL-RESISTANCE PROTEIN 2-RELATED"/>
    <property type="match status" value="1"/>
</dbReference>